<comment type="cofactor">
    <cofactor evidence="1">
        <name>FAD</name>
        <dbReference type="ChEBI" id="CHEBI:57692"/>
    </cofactor>
</comment>
<dbReference type="InterPro" id="IPR036188">
    <property type="entry name" value="FAD/NAD-bd_sf"/>
</dbReference>
<dbReference type="Pfam" id="PF07992">
    <property type="entry name" value="Pyr_redox_2"/>
    <property type="match status" value="1"/>
</dbReference>
<protein>
    <recommendedName>
        <fullName evidence="13">Sulfide-quinone reductase</fullName>
        <ecNumber evidence="12">1.8.5.4</ecNumber>
    </recommendedName>
    <alternativeName>
        <fullName evidence="14">Sulfide:quinone oxidoreductase</fullName>
    </alternativeName>
</protein>
<dbReference type="EC" id="1.8.5.4" evidence="12"/>
<dbReference type="EMBL" id="MRCB01000021">
    <property type="protein sequence ID" value="OKH21310.1"/>
    <property type="molecule type" value="Genomic_DNA"/>
</dbReference>
<dbReference type="STRING" id="1921803.NIES593_16050"/>
<proteinExistence type="inferred from homology"/>
<dbReference type="GO" id="GO:0016020">
    <property type="term" value="C:membrane"/>
    <property type="evidence" value="ECO:0007669"/>
    <property type="project" value="UniProtKB-SubCell"/>
</dbReference>
<evidence type="ECO:0000259" key="15">
    <source>
        <dbReference type="Pfam" id="PF07992"/>
    </source>
</evidence>
<comment type="catalytic activity">
    <reaction evidence="9">
        <text>n a quinone + n hydrogen sulfide + n H(+) = polysulfur(n-2) + n a quinol</text>
        <dbReference type="Rhea" id="RHEA:30239"/>
        <dbReference type="Rhea" id="RHEA-COMP:19475"/>
        <dbReference type="ChEBI" id="CHEBI:15378"/>
        <dbReference type="ChEBI" id="CHEBI:17909"/>
        <dbReference type="ChEBI" id="CHEBI:24646"/>
        <dbReference type="ChEBI" id="CHEBI:29919"/>
        <dbReference type="ChEBI" id="CHEBI:132124"/>
        <dbReference type="EC" id="1.8.5.4"/>
    </reaction>
</comment>
<organism evidence="16 17">
    <name type="scientific">Hydrococcus rivularis NIES-593</name>
    <dbReference type="NCBI Taxonomy" id="1921803"/>
    <lineage>
        <taxon>Bacteria</taxon>
        <taxon>Bacillati</taxon>
        <taxon>Cyanobacteriota</taxon>
        <taxon>Cyanophyceae</taxon>
        <taxon>Pleurocapsales</taxon>
        <taxon>Hydrococcaceae</taxon>
        <taxon>Hydrococcus</taxon>
    </lineage>
</organism>
<evidence type="ECO:0000256" key="10">
    <source>
        <dbReference type="ARBA" id="ARBA00054727"/>
    </source>
</evidence>
<gene>
    <name evidence="16" type="ORF">NIES593_16050</name>
</gene>
<keyword evidence="17" id="KW-1185">Reference proteome</keyword>
<evidence type="ECO:0000256" key="9">
    <source>
        <dbReference type="ARBA" id="ARBA00050821"/>
    </source>
</evidence>
<evidence type="ECO:0000313" key="17">
    <source>
        <dbReference type="Proteomes" id="UP000186868"/>
    </source>
</evidence>
<dbReference type="AlphaFoldDB" id="A0A1U7HCK8"/>
<dbReference type="InterPro" id="IPR023753">
    <property type="entry name" value="FAD/NAD-binding_dom"/>
</dbReference>
<evidence type="ECO:0000256" key="11">
    <source>
        <dbReference type="ARBA" id="ARBA00060891"/>
    </source>
</evidence>
<comment type="subcellular location">
    <subcellularLocation>
        <location evidence="2">Membrane</location>
        <topology evidence="2">Peripheral membrane protein</topology>
    </subcellularLocation>
</comment>
<dbReference type="SUPFAM" id="SSF51905">
    <property type="entry name" value="FAD/NAD(P)-binding domain"/>
    <property type="match status" value="2"/>
</dbReference>
<keyword evidence="7" id="KW-0560">Oxidoreductase</keyword>
<dbReference type="GO" id="GO:0000166">
    <property type="term" value="F:nucleotide binding"/>
    <property type="evidence" value="ECO:0007669"/>
    <property type="project" value="UniProtKB-KW"/>
</dbReference>
<accession>A0A1U7HCK8</accession>
<comment type="function">
    <text evidence="10">Catalyzes the oxidation of hydrogen sulfide, with the help of a quinone. Consecutive reaction cycles lead to the accumulation of a polysulfide product on the active site Cys residues; these products are released when they exceed a critical length, typically as cyclooctasulfur.</text>
</comment>
<evidence type="ECO:0000256" key="5">
    <source>
        <dbReference type="ARBA" id="ARBA00022741"/>
    </source>
</evidence>
<evidence type="ECO:0000256" key="12">
    <source>
        <dbReference type="ARBA" id="ARBA00066453"/>
    </source>
</evidence>
<sequence>MAHIIVIGAGLGGLPTAYELRHLLPKQHRITLISDKPEFTFIPSLPHVAFGLTSLEKIQLNVEKLVKNRSIDWVLGQVAALNPHAKQITVGDKTIDYDYAVIATGASLKLDAIPGLGSEGGYTHSVCNPHHALLAREAWKKFEQNPGALVVGAVPGASCMGPAYEFALLADYVLRQKRLRDRVSITFVTPEPYAGHLGIGGMANSGKLVTELMQERNVELIENAAITQIDAERICLADGRQLPFKYAMLLPPFCGAKFLRDVPGLTDAKGFLPVLPTYQHPAFPSIYSLGVTVQLAPPESTPIPIGVPKTGQMTESMGMAVAYNLARELGEIEAAPVTPTLEAICMADFGDTGILFVANPVLPDPVTGKRRRAFAARGWWVSWIKTAFEKFFLAKMRLGMSIPWFERLGLWLLGLSLTKPMSASREQNLEMKKTGGRV</sequence>
<evidence type="ECO:0000313" key="16">
    <source>
        <dbReference type="EMBL" id="OKH21310.1"/>
    </source>
</evidence>
<evidence type="ECO:0000256" key="2">
    <source>
        <dbReference type="ARBA" id="ARBA00004170"/>
    </source>
</evidence>
<reference evidence="16 17" key="1">
    <citation type="submission" date="2016-11" db="EMBL/GenBank/DDBJ databases">
        <title>Draft Genome Sequences of Nine Cyanobacterial Strains from Diverse Habitats.</title>
        <authorList>
            <person name="Zhu T."/>
            <person name="Hou S."/>
            <person name="Lu X."/>
            <person name="Hess W.R."/>
        </authorList>
    </citation>
    <scope>NUCLEOTIDE SEQUENCE [LARGE SCALE GENOMIC DNA]</scope>
    <source>
        <strain evidence="16 17">NIES-593</strain>
    </source>
</reference>
<keyword evidence="5" id="KW-0547">Nucleotide-binding</keyword>
<dbReference type="Gene3D" id="3.50.50.100">
    <property type="match status" value="1"/>
</dbReference>
<keyword evidence="3" id="KW-0285">Flavoprotein</keyword>
<dbReference type="InterPro" id="IPR052541">
    <property type="entry name" value="SQRD"/>
</dbReference>
<evidence type="ECO:0000256" key="3">
    <source>
        <dbReference type="ARBA" id="ARBA00022630"/>
    </source>
</evidence>
<keyword evidence="6" id="KW-0274">FAD</keyword>
<keyword evidence="8" id="KW-0472">Membrane</keyword>
<dbReference type="GO" id="GO:0048038">
    <property type="term" value="F:quinone binding"/>
    <property type="evidence" value="ECO:0007669"/>
    <property type="project" value="UniProtKB-KW"/>
</dbReference>
<evidence type="ECO:0000256" key="4">
    <source>
        <dbReference type="ARBA" id="ARBA00022719"/>
    </source>
</evidence>
<dbReference type="Proteomes" id="UP000186868">
    <property type="component" value="Unassembled WGS sequence"/>
</dbReference>
<comment type="caution">
    <text evidence="16">The sequence shown here is derived from an EMBL/GenBank/DDBJ whole genome shotgun (WGS) entry which is preliminary data.</text>
</comment>
<evidence type="ECO:0000256" key="7">
    <source>
        <dbReference type="ARBA" id="ARBA00023002"/>
    </source>
</evidence>
<comment type="similarity">
    <text evidence="11">Belongs to the SQRD family.</text>
</comment>
<evidence type="ECO:0000256" key="6">
    <source>
        <dbReference type="ARBA" id="ARBA00022827"/>
    </source>
</evidence>
<evidence type="ECO:0000256" key="13">
    <source>
        <dbReference type="ARBA" id="ARBA00071264"/>
    </source>
</evidence>
<dbReference type="FunFam" id="3.50.50.100:FF:000017">
    <property type="entry name" value="Sulfide-quinone reductase"/>
    <property type="match status" value="1"/>
</dbReference>
<evidence type="ECO:0000256" key="8">
    <source>
        <dbReference type="ARBA" id="ARBA00023136"/>
    </source>
</evidence>
<keyword evidence="4" id="KW-0874">Quinone</keyword>
<feature type="domain" description="FAD/NAD(P)-binding" evidence="15">
    <location>
        <begin position="3"/>
        <end position="242"/>
    </location>
</feature>
<dbReference type="GO" id="GO:0070224">
    <property type="term" value="F:sulfide:quinone oxidoreductase activity"/>
    <property type="evidence" value="ECO:0007669"/>
    <property type="project" value="UniProtKB-EC"/>
</dbReference>
<dbReference type="OrthoDB" id="9805710at2"/>
<name>A0A1U7HCK8_9CYAN</name>
<evidence type="ECO:0000256" key="14">
    <source>
        <dbReference type="ARBA" id="ARBA00081101"/>
    </source>
</evidence>
<dbReference type="PANTHER" id="PTHR43755:SF1">
    <property type="entry name" value="FAD-DEPENDENT PYRIDINE NUCLEOTIDE-DISULPHIDE OXIDOREDUCTASE"/>
    <property type="match status" value="1"/>
</dbReference>
<dbReference type="RefSeq" id="WP_073600546.1">
    <property type="nucleotide sequence ID" value="NZ_MRCB01000021.1"/>
</dbReference>
<dbReference type="PANTHER" id="PTHR43755">
    <property type="match status" value="1"/>
</dbReference>
<evidence type="ECO:0000256" key="1">
    <source>
        <dbReference type="ARBA" id="ARBA00001974"/>
    </source>
</evidence>